<evidence type="ECO:0000256" key="3">
    <source>
        <dbReference type="ARBA" id="ARBA00022692"/>
    </source>
</evidence>
<dbReference type="PROSITE" id="PS50929">
    <property type="entry name" value="ABC_TM1F"/>
    <property type="match status" value="1"/>
</dbReference>
<dbReference type="InterPro" id="IPR011527">
    <property type="entry name" value="ABC1_TM_dom"/>
</dbReference>
<keyword evidence="4" id="KW-0547">Nucleotide-binding</keyword>
<dbReference type="SUPFAM" id="SSF52540">
    <property type="entry name" value="P-loop containing nucleoside triphosphate hydrolases"/>
    <property type="match status" value="1"/>
</dbReference>
<sequence length="712" mass="76028">MSGENPVGGQNPTGDVPANGPVGAARTASGEGVSVVPGAADAPTPPGKDDASVVRASQSNRRGPGGGMGMPAEKPLDLVGTLKRLLHEMRPHRIALWTSVVIGAVSVVLSVLGPKLLGNATNLVFGAWVAQVVGQQFPAGTTREQAIEALRAAGQDRFADMLGAVDFVPGQSLDTRLLLTTLAWVLGVYVGAWFLGWMQARITAIIVQKTMYRMRAEVSRKLTRLPLSYIDSHTRGEVLSRVTNDIDNLAQTLSQTLAQLVTSVLTVVGVLGMMFWISPVLALVALVAVPVSAVVTTLIAKRSQPQFIAQWRTTGELNGHIEEMYTGHSLVKVYGQQAQSQKVFDQRNGDLFTSSFKAQFISGTIQPAMGFVANLSYVSIAVLGGLRVASGTMSIGDVQAFIQYSRQFTQPITQIAAMMNMLQSGAASAERVYALLDAPDETPDPEPEAAAELDHVQGRVQFSNVDFSYSQDKPLIEDLDLLATPGQTVAIVGPTGAGKTTLVNLLMRFYDIQGGAITLDDVETRQLTRAGLRGNIGMVLQDAWLFEGTIAENIVYPLATVPGETVTPEQRELMMRAAVATHVDDFVRMLPDGYDTVIGGEAGTLSAGERQLVTIARAFVADPPILILDEATSSVDTRTEVLVQKAMNALRVGRTSFVIAHRLSTITGADTIVVMEGGHIVEQGVHAELLKLDGPYARLYQSQFAGGNDEAE</sequence>
<evidence type="ECO:0000313" key="15">
    <source>
        <dbReference type="EMBL" id="ROR93348.1"/>
    </source>
</evidence>
<dbReference type="InterPro" id="IPR027417">
    <property type="entry name" value="P-loop_NTPase"/>
</dbReference>
<evidence type="ECO:0000256" key="5">
    <source>
        <dbReference type="ARBA" id="ARBA00022840"/>
    </source>
</evidence>
<proteinExistence type="inferred from homology"/>
<evidence type="ECO:0000256" key="9">
    <source>
        <dbReference type="ARBA" id="ARBA00061644"/>
    </source>
</evidence>
<dbReference type="InterPro" id="IPR017871">
    <property type="entry name" value="ABC_transporter-like_CS"/>
</dbReference>
<dbReference type="Gene3D" id="1.20.1560.10">
    <property type="entry name" value="ABC transporter type 1, transmembrane domain"/>
    <property type="match status" value="1"/>
</dbReference>
<keyword evidence="6 12" id="KW-1133">Transmembrane helix</keyword>
<comment type="subcellular location">
    <subcellularLocation>
        <location evidence="1">Cell membrane</location>
        <topology evidence="1">Multi-pass membrane protein</topology>
    </subcellularLocation>
</comment>
<dbReference type="GO" id="GO:0005886">
    <property type="term" value="C:plasma membrane"/>
    <property type="evidence" value="ECO:0007669"/>
    <property type="project" value="UniProtKB-SubCell"/>
</dbReference>
<feature type="domain" description="ABC transmembrane type-1" evidence="14">
    <location>
        <begin position="97"/>
        <end position="424"/>
    </location>
</feature>
<dbReference type="CDD" id="cd18547">
    <property type="entry name" value="ABC_6TM_Tm288_like"/>
    <property type="match status" value="1"/>
</dbReference>
<dbReference type="GO" id="GO:0005524">
    <property type="term" value="F:ATP binding"/>
    <property type="evidence" value="ECO:0007669"/>
    <property type="project" value="UniProtKB-KW"/>
</dbReference>
<dbReference type="Proteomes" id="UP000275356">
    <property type="component" value="Unassembled WGS sequence"/>
</dbReference>
<dbReference type="PROSITE" id="PS50893">
    <property type="entry name" value="ABC_TRANSPORTER_2"/>
    <property type="match status" value="1"/>
</dbReference>
<dbReference type="AlphaFoldDB" id="A0A3N2D116"/>
<evidence type="ECO:0000256" key="10">
    <source>
        <dbReference type="ARBA" id="ARBA00071747"/>
    </source>
</evidence>
<comment type="similarity">
    <text evidence="9">Belongs to the ABC transporter superfamily. Lipid exporter (TC 3.A.1.106) family.</text>
</comment>
<evidence type="ECO:0000256" key="11">
    <source>
        <dbReference type="SAM" id="MobiDB-lite"/>
    </source>
</evidence>
<comment type="function">
    <text evidence="8">ABC transporter involved in fatty acid import. Transmembrane domains (TMD) form a pore in the membrane and the ATP-binding domain (NBD) is responsible for energy generation.</text>
</comment>
<evidence type="ECO:0000256" key="1">
    <source>
        <dbReference type="ARBA" id="ARBA00004651"/>
    </source>
</evidence>
<dbReference type="InterPro" id="IPR003439">
    <property type="entry name" value="ABC_transporter-like_ATP-bd"/>
</dbReference>
<evidence type="ECO:0000256" key="6">
    <source>
        <dbReference type="ARBA" id="ARBA00022989"/>
    </source>
</evidence>
<dbReference type="GO" id="GO:0015421">
    <property type="term" value="F:ABC-type oligopeptide transporter activity"/>
    <property type="evidence" value="ECO:0007669"/>
    <property type="project" value="TreeGrafter"/>
</dbReference>
<dbReference type="SUPFAM" id="SSF90123">
    <property type="entry name" value="ABC transporter transmembrane region"/>
    <property type="match status" value="1"/>
</dbReference>
<dbReference type="PANTHER" id="PTHR43394">
    <property type="entry name" value="ATP-DEPENDENT PERMEASE MDL1, MITOCHONDRIAL"/>
    <property type="match status" value="1"/>
</dbReference>
<name>A0A3N2D116_9MICO</name>
<reference evidence="15 16" key="1">
    <citation type="submission" date="2018-11" db="EMBL/GenBank/DDBJ databases">
        <title>Sequencing the genomes of 1000 actinobacteria strains.</title>
        <authorList>
            <person name="Klenk H.-P."/>
        </authorList>
    </citation>
    <scope>NUCLEOTIDE SEQUENCE [LARGE SCALE GENOMIC DNA]</scope>
    <source>
        <strain evidence="15 16">DSM 13521</strain>
    </source>
</reference>
<dbReference type="Pfam" id="PF00005">
    <property type="entry name" value="ABC_tran"/>
    <property type="match status" value="1"/>
</dbReference>
<evidence type="ECO:0000256" key="4">
    <source>
        <dbReference type="ARBA" id="ARBA00022741"/>
    </source>
</evidence>
<evidence type="ECO:0000256" key="8">
    <source>
        <dbReference type="ARBA" id="ARBA00055053"/>
    </source>
</evidence>
<evidence type="ECO:0000256" key="12">
    <source>
        <dbReference type="SAM" id="Phobius"/>
    </source>
</evidence>
<keyword evidence="3 12" id="KW-0812">Transmembrane</keyword>
<keyword evidence="7 12" id="KW-0472">Membrane</keyword>
<evidence type="ECO:0000259" key="13">
    <source>
        <dbReference type="PROSITE" id="PS50893"/>
    </source>
</evidence>
<organism evidence="15 16">
    <name type="scientific">Salana multivorans</name>
    <dbReference type="NCBI Taxonomy" id="120377"/>
    <lineage>
        <taxon>Bacteria</taxon>
        <taxon>Bacillati</taxon>
        <taxon>Actinomycetota</taxon>
        <taxon>Actinomycetes</taxon>
        <taxon>Micrococcales</taxon>
        <taxon>Beutenbergiaceae</taxon>
        <taxon>Salana</taxon>
    </lineage>
</organism>
<feature type="domain" description="ABC transporter" evidence="13">
    <location>
        <begin position="460"/>
        <end position="702"/>
    </location>
</feature>
<evidence type="ECO:0000313" key="16">
    <source>
        <dbReference type="Proteomes" id="UP000275356"/>
    </source>
</evidence>
<gene>
    <name evidence="15" type="ORF">EDD28_2760</name>
</gene>
<dbReference type="GO" id="GO:0016887">
    <property type="term" value="F:ATP hydrolysis activity"/>
    <property type="evidence" value="ECO:0007669"/>
    <property type="project" value="InterPro"/>
</dbReference>
<feature type="transmembrane region" description="Helical" evidence="12">
    <location>
        <begin position="182"/>
        <end position="207"/>
    </location>
</feature>
<evidence type="ECO:0000259" key="14">
    <source>
        <dbReference type="PROSITE" id="PS50929"/>
    </source>
</evidence>
<dbReference type="EMBL" id="RKHQ01000002">
    <property type="protein sequence ID" value="ROR93348.1"/>
    <property type="molecule type" value="Genomic_DNA"/>
</dbReference>
<dbReference type="PROSITE" id="PS00211">
    <property type="entry name" value="ABC_TRANSPORTER_1"/>
    <property type="match status" value="1"/>
</dbReference>
<keyword evidence="16" id="KW-1185">Reference proteome</keyword>
<dbReference type="CDD" id="cd03254">
    <property type="entry name" value="ABCC_Glucan_exporter_like"/>
    <property type="match status" value="1"/>
</dbReference>
<evidence type="ECO:0000256" key="2">
    <source>
        <dbReference type="ARBA" id="ARBA00022448"/>
    </source>
</evidence>
<evidence type="ECO:0000256" key="7">
    <source>
        <dbReference type="ARBA" id="ARBA00023136"/>
    </source>
</evidence>
<comment type="caution">
    <text evidence="15">The sequence shown here is derived from an EMBL/GenBank/DDBJ whole genome shotgun (WGS) entry which is preliminary data.</text>
</comment>
<protein>
    <recommendedName>
        <fullName evidence="10">Fatty acid ABC transporter ATP-binding/permease protein</fullName>
    </recommendedName>
</protein>
<feature type="transmembrane region" description="Helical" evidence="12">
    <location>
        <begin position="94"/>
        <end position="113"/>
    </location>
</feature>
<dbReference type="Pfam" id="PF00664">
    <property type="entry name" value="ABC_membrane"/>
    <property type="match status" value="1"/>
</dbReference>
<accession>A0A3N2D116</accession>
<dbReference type="Gene3D" id="3.40.50.300">
    <property type="entry name" value="P-loop containing nucleotide triphosphate hydrolases"/>
    <property type="match status" value="1"/>
</dbReference>
<keyword evidence="2" id="KW-0813">Transport</keyword>
<feature type="region of interest" description="Disordered" evidence="11">
    <location>
        <begin position="1"/>
        <end position="74"/>
    </location>
</feature>
<dbReference type="SMART" id="SM00382">
    <property type="entry name" value="AAA"/>
    <property type="match status" value="1"/>
</dbReference>
<dbReference type="FunFam" id="3.40.50.300:FF:000287">
    <property type="entry name" value="Multidrug ABC transporter ATP-binding protein"/>
    <property type="match status" value="1"/>
</dbReference>
<dbReference type="InterPro" id="IPR003593">
    <property type="entry name" value="AAA+_ATPase"/>
</dbReference>
<dbReference type="InterPro" id="IPR039421">
    <property type="entry name" value="Type_1_exporter"/>
</dbReference>
<dbReference type="PANTHER" id="PTHR43394:SF1">
    <property type="entry name" value="ATP-BINDING CASSETTE SUB-FAMILY B MEMBER 10, MITOCHONDRIAL"/>
    <property type="match status" value="1"/>
</dbReference>
<dbReference type="InterPro" id="IPR036640">
    <property type="entry name" value="ABC1_TM_sf"/>
</dbReference>
<keyword evidence="5 15" id="KW-0067">ATP-binding</keyword>